<comment type="caution">
    <text evidence="1">The sequence shown here is derived from an EMBL/GenBank/DDBJ whole genome shotgun (WGS) entry which is preliminary data.</text>
</comment>
<accession>A0ACC1BJA5</accession>
<sequence length="124" mass="13581">MLSELEVLGLGRNNFSSPLPFELSNLTKLTKLGIGTNNFNGPLSPELGNLTKLLTLMQKVKTSAGFSLSFNTNQILNIYSFGVSGEIPSSFANLKNLVLLRAFDIELTGRIPDFIGNWSNMKDL</sequence>
<dbReference type="EMBL" id="CM047900">
    <property type="protein sequence ID" value="KAJ0098897.1"/>
    <property type="molecule type" value="Genomic_DNA"/>
</dbReference>
<reference evidence="2" key="1">
    <citation type="journal article" date="2023" name="G3 (Bethesda)">
        <title>Genome assembly and association tests identify interacting loci associated with vigor, precocity, and sex in interspecific pistachio rootstocks.</title>
        <authorList>
            <person name="Palmer W."/>
            <person name="Jacygrad E."/>
            <person name="Sagayaradj S."/>
            <person name="Cavanaugh K."/>
            <person name="Han R."/>
            <person name="Bertier L."/>
            <person name="Beede B."/>
            <person name="Kafkas S."/>
            <person name="Golino D."/>
            <person name="Preece J."/>
            <person name="Michelmore R."/>
        </authorList>
    </citation>
    <scope>NUCLEOTIDE SEQUENCE [LARGE SCALE GENOMIC DNA]</scope>
</reference>
<gene>
    <name evidence="1" type="ORF">Patl1_21269</name>
</gene>
<organism evidence="1 2">
    <name type="scientific">Pistacia atlantica</name>
    <dbReference type="NCBI Taxonomy" id="434234"/>
    <lineage>
        <taxon>Eukaryota</taxon>
        <taxon>Viridiplantae</taxon>
        <taxon>Streptophyta</taxon>
        <taxon>Embryophyta</taxon>
        <taxon>Tracheophyta</taxon>
        <taxon>Spermatophyta</taxon>
        <taxon>Magnoliopsida</taxon>
        <taxon>eudicotyledons</taxon>
        <taxon>Gunneridae</taxon>
        <taxon>Pentapetalae</taxon>
        <taxon>rosids</taxon>
        <taxon>malvids</taxon>
        <taxon>Sapindales</taxon>
        <taxon>Anacardiaceae</taxon>
        <taxon>Pistacia</taxon>
    </lineage>
</organism>
<keyword evidence="2" id="KW-1185">Reference proteome</keyword>
<evidence type="ECO:0000313" key="2">
    <source>
        <dbReference type="Proteomes" id="UP001164250"/>
    </source>
</evidence>
<name>A0ACC1BJA5_9ROSI</name>
<dbReference type="Proteomes" id="UP001164250">
    <property type="component" value="Chromosome 4"/>
</dbReference>
<evidence type="ECO:0000313" key="1">
    <source>
        <dbReference type="EMBL" id="KAJ0098897.1"/>
    </source>
</evidence>
<proteinExistence type="predicted"/>
<protein>
    <submittedName>
        <fullName evidence="1">Uncharacterized protein</fullName>
    </submittedName>
</protein>